<reference evidence="4 5" key="1">
    <citation type="submission" date="2020-03" db="EMBL/GenBank/DDBJ databases">
        <title>Whole genome shotgun sequence of Phytohabitans suffuscus NBRC 105367.</title>
        <authorList>
            <person name="Komaki H."/>
            <person name="Tamura T."/>
        </authorList>
    </citation>
    <scope>NUCLEOTIDE SEQUENCE [LARGE SCALE GENOMIC DNA]</scope>
    <source>
        <strain evidence="4 5">NBRC 105367</strain>
    </source>
</reference>
<name>A0A6F8Z0B4_9ACTN</name>
<protein>
    <recommendedName>
        <fullName evidence="3">Solute-binding protein family 5 domain-containing protein</fullName>
    </recommendedName>
</protein>
<feature type="domain" description="Solute-binding protein family 5" evidence="3">
    <location>
        <begin position="91"/>
        <end position="458"/>
    </location>
</feature>
<dbReference type="AlphaFoldDB" id="A0A6F8Z0B4"/>
<evidence type="ECO:0000259" key="3">
    <source>
        <dbReference type="Pfam" id="PF00496"/>
    </source>
</evidence>
<dbReference type="GO" id="GO:0043190">
    <property type="term" value="C:ATP-binding cassette (ABC) transporter complex"/>
    <property type="evidence" value="ECO:0007669"/>
    <property type="project" value="InterPro"/>
</dbReference>
<dbReference type="GO" id="GO:1904680">
    <property type="term" value="F:peptide transmembrane transporter activity"/>
    <property type="evidence" value="ECO:0007669"/>
    <property type="project" value="TreeGrafter"/>
</dbReference>
<dbReference type="CDD" id="cd00995">
    <property type="entry name" value="PBP2_NikA_DppA_OppA_like"/>
    <property type="match status" value="1"/>
</dbReference>
<dbReference type="Gene3D" id="3.10.105.10">
    <property type="entry name" value="Dipeptide-binding Protein, Domain 3"/>
    <property type="match status" value="1"/>
</dbReference>
<feature type="signal peptide" evidence="2">
    <location>
        <begin position="1"/>
        <end position="32"/>
    </location>
</feature>
<dbReference type="InterPro" id="IPR039424">
    <property type="entry name" value="SBP_5"/>
</dbReference>
<evidence type="ECO:0000313" key="5">
    <source>
        <dbReference type="Proteomes" id="UP000503011"/>
    </source>
</evidence>
<dbReference type="RefSeq" id="WP_173165393.1">
    <property type="nucleotide sequence ID" value="NZ_AP022871.1"/>
</dbReference>
<dbReference type="Gene3D" id="3.40.190.10">
    <property type="entry name" value="Periplasmic binding protein-like II"/>
    <property type="match status" value="1"/>
</dbReference>
<dbReference type="GO" id="GO:0042597">
    <property type="term" value="C:periplasmic space"/>
    <property type="evidence" value="ECO:0007669"/>
    <property type="project" value="UniProtKB-ARBA"/>
</dbReference>
<keyword evidence="5" id="KW-1185">Reference proteome</keyword>
<feature type="chain" id="PRO_5026138614" description="Solute-binding protein family 5 domain-containing protein" evidence="2">
    <location>
        <begin position="33"/>
        <end position="567"/>
    </location>
</feature>
<sequence>MTTHIPPRPSFSRLTRLLTAGVATLLAATAVACSSEPETRDPKKVTRLIYAVPAPAQEAMNPNRDLAPGDEYQLKPLYENLIGSDPKTGNWIPMLAESWRLEGTKLTFALRKGVKFHNDKGELTAADVEYSYNDLVNPPGAISGVAEAMRAAVERIEIVDDYEIAFHLRQTSYKFMEGLGYGSIGMAIKSKADAESRPSTQLSLSDQPIAGTGPYQFLERTPGQRVVFKKVPYQHWRQDAGFEELEFRYINENATRMSALLAGEAHVTVLPDELTAEAANQGAKVIRAAIPGRRIGLLLLGCYYKEPPGKDEKSADVFVSGQRKFPDSPMCDIKVRQAINKAIDRDALNKAFYGGKAEAMTMWYWQPELPGFNPAWQQRWQELYGFDPEAAKRLIQEAGYSPGELRIEVAASPDAGGPESADVSEAVAGMLSDVGIDAPIVSLDYQKQKAGREAREYTARIEFDSTSSEPITGFEPQGYANQDSGRAIEDVALDTMYESVLVELDPARQATLWQAFGDKVFEAVQHVPLLRIRDEALVDPAVVGDYTFPGAMNSERYAFVEYITPAG</sequence>
<dbReference type="Proteomes" id="UP000503011">
    <property type="component" value="Chromosome"/>
</dbReference>
<dbReference type="InterPro" id="IPR030678">
    <property type="entry name" value="Peptide/Ni-bd"/>
</dbReference>
<reference evidence="4 5" key="2">
    <citation type="submission" date="2020-03" db="EMBL/GenBank/DDBJ databases">
        <authorList>
            <person name="Ichikawa N."/>
            <person name="Kimura A."/>
            <person name="Kitahashi Y."/>
            <person name="Uohara A."/>
        </authorList>
    </citation>
    <scope>NUCLEOTIDE SEQUENCE [LARGE SCALE GENOMIC DNA]</scope>
    <source>
        <strain evidence="4 5">NBRC 105367</strain>
    </source>
</reference>
<dbReference type="InterPro" id="IPR000914">
    <property type="entry name" value="SBP_5_dom"/>
</dbReference>
<dbReference type="Pfam" id="PF00496">
    <property type="entry name" value="SBP_bac_5"/>
    <property type="match status" value="1"/>
</dbReference>
<evidence type="ECO:0000256" key="1">
    <source>
        <dbReference type="ARBA" id="ARBA00022729"/>
    </source>
</evidence>
<evidence type="ECO:0000313" key="4">
    <source>
        <dbReference type="EMBL" id="BCB91870.1"/>
    </source>
</evidence>
<dbReference type="PANTHER" id="PTHR30290:SF38">
    <property type="entry name" value="D,D-DIPEPTIDE-BINDING PERIPLASMIC PROTEIN DDPA-RELATED"/>
    <property type="match status" value="1"/>
</dbReference>
<dbReference type="SUPFAM" id="SSF53850">
    <property type="entry name" value="Periplasmic binding protein-like II"/>
    <property type="match status" value="1"/>
</dbReference>
<keyword evidence="1 2" id="KW-0732">Signal</keyword>
<gene>
    <name evidence="4" type="ORF">Psuf_091830</name>
</gene>
<dbReference type="KEGG" id="psuu:Psuf_091830"/>
<proteinExistence type="predicted"/>
<dbReference type="GO" id="GO:0015833">
    <property type="term" value="P:peptide transport"/>
    <property type="evidence" value="ECO:0007669"/>
    <property type="project" value="TreeGrafter"/>
</dbReference>
<dbReference type="EMBL" id="AP022871">
    <property type="protein sequence ID" value="BCB91870.1"/>
    <property type="molecule type" value="Genomic_DNA"/>
</dbReference>
<organism evidence="4 5">
    <name type="scientific">Phytohabitans suffuscus</name>
    <dbReference type="NCBI Taxonomy" id="624315"/>
    <lineage>
        <taxon>Bacteria</taxon>
        <taxon>Bacillati</taxon>
        <taxon>Actinomycetota</taxon>
        <taxon>Actinomycetes</taxon>
        <taxon>Micromonosporales</taxon>
        <taxon>Micromonosporaceae</taxon>
    </lineage>
</organism>
<evidence type="ECO:0000256" key="2">
    <source>
        <dbReference type="SAM" id="SignalP"/>
    </source>
</evidence>
<dbReference type="PANTHER" id="PTHR30290">
    <property type="entry name" value="PERIPLASMIC BINDING COMPONENT OF ABC TRANSPORTER"/>
    <property type="match status" value="1"/>
</dbReference>
<dbReference type="PIRSF" id="PIRSF002741">
    <property type="entry name" value="MppA"/>
    <property type="match status" value="1"/>
</dbReference>
<accession>A0A6F8Z0B4</accession>